<dbReference type="InterPro" id="IPR001509">
    <property type="entry name" value="Epimerase_deHydtase"/>
</dbReference>
<gene>
    <name evidence="4" type="ORF">SAMN04488117_11423</name>
</gene>
<evidence type="ECO:0000256" key="1">
    <source>
        <dbReference type="ARBA" id="ARBA00022857"/>
    </source>
</evidence>
<dbReference type="SUPFAM" id="SSF51735">
    <property type="entry name" value="NAD(P)-binding Rossmann-fold domains"/>
    <property type="match status" value="1"/>
</dbReference>
<evidence type="ECO:0000259" key="3">
    <source>
        <dbReference type="Pfam" id="PF01370"/>
    </source>
</evidence>
<organism evidence="4 5">
    <name type="scientific">Celeribacter baekdonensis</name>
    <dbReference type="NCBI Taxonomy" id="875171"/>
    <lineage>
        <taxon>Bacteria</taxon>
        <taxon>Pseudomonadati</taxon>
        <taxon>Pseudomonadota</taxon>
        <taxon>Alphaproteobacteria</taxon>
        <taxon>Rhodobacterales</taxon>
        <taxon>Roseobacteraceae</taxon>
        <taxon>Celeribacter</taxon>
    </lineage>
</organism>
<dbReference type="Proteomes" id="UP000182284">
    <property type="component" value="Unassembled WGS sequence"/>
</dbReference>
<dbReference type="OrthoDB" id="9771073at2"/>
<accession>A0A1G7SFP9</accession>
<dbReference type="Gene3D" id="3.40.50.720">
    <property type="entry name" value="NAD(P)-binding Rossmann-like Domain"/>
    <property type="match status" value="1"/>
</dbReference>
<sequence>MSRWQDKPVLVTGGTGFLGAFVARDLAAQGLRPRVFDRHPNAETLDFVRGGLSQSCEIVAGDVTRREDVARGMEGCGAVVHLAGLMTVDCKADPLRAAQVNLIGSQTVMDLAIKNGVERLTYASSSAVYGSGEGILPNPETLYGVHKLAIEGMARCAWLDHGLPSVGFRPYIVYGPGESRGIAAGPSIALRAAALGQSATIHFSGPVGFVHVSDVARAFVAGLFDAWEGAQVYDLHGVSATVDDFISALKRAVPDATVSGEGPRLKTPALLQGGGHSDWFDALRVTSLEEGIATTLTHWRTTSDIQAACL</sequence>
<keyword evidence="1" id="KW-0521">NADP</keyword>
<feature type="domain" description="NAD-dependent epimerase/dehydratase" evidence="3">
    <location>
        <begin position="9"/>
        <end position="221"/>
    </location>
</feature>
<dbReference type="PANTHER" id="PTHR43103">
    <property type="entry name" value="NUCLEOSIDE-DIPHOSPHATE-SUGAR EPIMERASE"/>
    <property type="match status" value="1"/>
</dbReference>
<dbReference type="PANTHER" id="PTHR43103:SF3">
    <property type="entry name" value="ADP-L-GLYCERO-D-MANNO-HEPTOSE-6-EPIMERASE"/>
    <property type="match status" value="1"/>
</dbReference>
<dbReference type="AlphaFoldDB" id="A0A1G7SFP9"/>
<reference evidence="4 5" key="1">
    <citation type="submission" date="2016-10" db="EMBL/GenBank/DDBJ databases">
        <authorList>
            <person name="de Groot N.N."/>
        </authorList>
    </citation>
    <scope>NUCLEOTIDE SEQUENCE [LARGE SCALE GENOMIC DNA]</scope>
    <source>
        <strain evidence="4 5">DSM 27375</strain>
    </source>
</reference>
<protein>
    <submittedName>
        <fullName evidence="4">Nucleoside-diphosphate-sugar epimerase</fullName>
    </submittedName>
</protein>
<dbReference type="InterPro" id="IPR036291">
    <property type="entry name" value="NAD(P)-bd_dom_sf"/>
</dbReference>
<dbReference type="Pfam" id="PF01370">
    <property type="entry name" value="Epimerase"/>
    <property type="match status" value="1"/>
</dbReference>
<evidence type="ECO:0000313" key="4">
    <source>
        <dbReference type="EMBL" id="SDG21761.1"/>
    </source>
</evidence>
<dbReference type="CDD" id="cd08946">
    <property type="entry name" value="SDR_e"/>
    <property type="match status" value="1"/>
</dbReference>
<name>A0A1G7SFP9_9RHOB</name>
<evidence type="ECO:0000256" key="2">
    <source>
        <dbReference type="ARBA" id="ARBA00023277"/>
    </source>
</evidence>
<proteinExistence type="predicted"/>
<evidence type="ECO:0000313" key="5">
    <source>
        <dbReference type="Proteomes" id="UP000182284"/>
    </source>
</evidence>
<dbReference type="RefSeq" id="WP_074646560.1">
    <property type="nucleotide sequence ID" value="NZ_FNBL01000014.1"/>
</dbReference>
<keyword evidence="2" id="KW-0119">Carbohydrate metabolism</keyword>
<dbReference type="EMBL" id="FNBL01000014">
    <property type="protein sequence ID" value="SDG21761.1"/>
    <property type="molecule type" value="Genomic_DNA"/>
</dbReference>